<dbReference type="Gene3D" id="2.60.40.1120">
    <property type="entry name" value="Carboxypeptidase-like, regulatory domain"/>
    <property type="match status" value="1"/>
</dbReference>
<dbReference type="InterPro" id="IPR008969">
    <property type="entry name" value="CarboxyPept-like_regulatory"/>
</dbReference>
<protein>
    <submittedName>
        <fullName evidence="1">Carboxypeptidase-like regulatory domain-containing protein</fullName>
    </submittedName>
</protein>
<evidence type="ECO:0000313" key="1">
    <source>
        <dbReference type="EMBL" id="MBC3845309.1"/>
    </source>
</evidence>
<evidence type="ECO:0000313" key="2">
    <source>
        <dbReference type="Proteomes" id="UP000607435"/>
    </source>
</evidence>
<keyword evidence="2" id="KW-1185">Reference proteome</keyword>
<comment type="caution">
    <text evidence="1">The sequence shown here is derived from an EMBL/GenBank/DDBJ whole genome shotgun (WGS) entry which is preliminary data.</text>
</comment>
<dbReference type="Proteomes" id="UP000607435">
    <property type="component" value="Unassembled WGS sequence"/>
</dbReference>
<dbReference type="Pfam" id="PF13715">
    <property type="entry name" value="CarbopepD_reg_2"/>
    <property type="match status" value="1"/>
</dbReference>
<accession>A0ABR6XY30</accession>
<gene>
    <name evidence="1" type="ORF">H6H04_02860</name>
</gene>
<reference evidence="1 2" key="1">
    <citation type="submission" date="2020-08" db="EMBL/GenBank/DDBJ databases">
        <title>Winogradskyella ouciana sp. nov., isolated from the hadal seawater of the Mariana Trench.</title>
        <authorList>
            <person name="He X."/>
        </authorList>
    </citation>
    <scope>NUCLEOTIDE SEQUENCE [LARGE SCALE GENOMIC DNA]</scope>
    <source>
        <strain evidence="1 2">KCTC 22026</strain>
    </source>
</reference>
<proteinExistence type="predicted"/>
<dbReference type="SUPFAM" id="SSF49464">
    <property type="entry name" value="Carboxypeptidase regulatory domain-like"/>
    <property type="match status" value="1"/>
</dbReference>
<dbReference type="RefSeq" id="WP_186844424.1">
    <property type="nucleotide sequence ID" value="NZ_JACOME010000001.1"/>
</dbReference>
<name>A0ABR6XY30_9FLAO</name>
<organism evidence="1 2">
    <name type="scientific">Winogradskyella echinorum</name>
    <dbReference type="NCBI Taxonomy" id="538189"/>
    <lineage>
        <taxon>Bacteria</taxon>
        <taxon>Pseudomonadati</taxon>
        <taxon>Bacteroidota</taxon>
        <taxon>Flavobacteriia</taxon>
        <taxon>Flavobacteriales</taxon>
        <taxon>Flavobacteriaceae</taxon>
        <taxon>Winogradskyella</taxon>
    </lineage>
</organism>
<dbReference type="EMBL" id="JACOME010000001">
    <property type="protein sequence ID" value="MBC3845309.1"/>
    <property type="molecule type" value="Genomic_DNA"/>
</dbReference>
<sequence>MKTQLKLLQTQTFKTFGLIVFMLFTLVAFNPVYGQTKMNSAAKASINERTIKGIVSDDTQPLNNVNITLKGTKIGTTTNEKGEFTFPKKLKTGDILLFSYLGYEKQEIEINDKTSFIKLVLTEDLIEMIGALDSNKPYKSKRKKN</sequence>